<gene>
    <name evidence="1" type="primary">cinA</name>
    <name evidence="3" type="ORF">BUTYVIB_00177</name>
</gene>
<comment type="similarity">
    <text evidence="1">Belongs to the CinA family.</text>
</comment>
<dbReference type="Pfam" id="PF02464">
    <property type="entry name" value="CinA"/>
    <property type="match status" value="1"/>
</dbReference>
<dbReference type="SUPFAM" id="SSF53218">
    <property type="entry name" value="Molybdenum cofactor biosynthesis proteins"/>
    <property type="match status" value="1"/>
</dbReference>
<dbReference type="InterPro" id="IPR041424">
    <property type="entry name" value="CinA_KH"/>
</dbReference>
<evidence type="ECO:0000259" key="2">
    <source>
        <dbReference type="SMART" id="SM00852"/>
    </source>
</evidence>
<dbReference type="eggNOG" id="COG1546">
    <property type="taxonomic scope" value="Bacteria"/>
</dbReference>
<evidence type="ECO:0000313" key="3">
    <source>
        <dbReference type="EMBL" id="EFF69664.1"/>
    </source>
</evidence>
<dbReference type="NCBIfam" id="TIGR00200">
    <property type="entry name" value="cinA_nterm"/>
    <property type="match status" value="1"/>
</dbReference>
<protein>
    <recommendedName>
        <fullName evidence="1">Putative competence-damage inducible protein</fullName>
    </recommendedName>
</protein>
<dbReference type="RefSeq" id="WP_005600818.1">
    <property type="nucleotide sequence ID" value="NZ_GG663519.1"/>
</dbReference>
<dbReference type="InterPro" id="IPR036425">
    <property type="entry name" value="MoaB/Mog-like_dom_sf"/>
</dbReference>
<dbReference type="InterPro" id="IPR036653">
    <property type="entry name" value="CinA-like_C"/>
</dbReference>
<reference evidence="3 4" key="1">
    <citation type="submission" date="2010-02" db="EMBL/GenBank/DDBJ databases">
        <authorList>
            <person name="Weinstock G."/>
            <person name="Sodergren E."/>
            <person name="Clifton S."/>
            <person name="Fulton L."/>
            <person name="Fulton B."/>
            <person name="Courtney L."/>
            <person name="Fronick C."/>
            <person name="Harrison M."/>
            <person name="Strong C."/>
            <person name="Farmer C."/>
            <person name="Delahaunty K."/>
            <person name="Markovic C."/>
            <person name="Hall O."/>
            <person name="Minx P."/>
            <person name="Tomlinson C."/>
            <person name="Mitreva M."/>
            <person name="Nelson J."/>
            <person name="Hou S."/>
            <person name="Wollam A."/>
            <person name="Pepin K.H."/>
            <person name="Johnson M."/>
            <person name="Bhonagiri V."/>
            <person name="Zhang X."/>
            <person name="Suruliraj S."/>
            <person name="Warren W."/>
            <person name="Chinwalla A."/>
            <person name="Mardis E.R."/>
            <person name="Wilson R.K."/>
        </authorList>
    </citation>
    <scope>NUCLEOTIDE SEQUENCE [LARGE SCALE GENOMIC DNA]</scope>
    <source>
        <strain evidence="3 4">DSM 2876</strain>
    </source>
</reference>
<dbReference type="PANTHER" id="PTHR13939">
    <property type="entry name" value="NICOTINAMIDE-NUCLEOTIDE AMIDOHYDROLASE PNCC"/>
    <property type="match status" value="1"/>
</dbReference>
<dbReference type="HAMAP" id="MF_00226_B">
    <property type="entry name" value="CinA_B"/>
    <property type="match status" value="1"/>
</dbReference>
<dbReference type="eggNOG" id="COG1058">
    <property type="taxonomic scope" value="Bacteria"/>
</dbReference>
<dbReference type="Pfam" id="PF18146">
    <property type="entry name" value="CinA_KH"/>
    <property type="match status" value="1"/>
</dbReference>
<name>D4RW47_9FIRM</name>
<dbReference type="EMBL" id="ABWN01000017">
    <property type="protein sequence ID" value="EFF69664.1"/>
    <property type="molecule type" value="Genomic_DNA"/>
</dbReference>
<proteinExistence type="inferred from homology"/>
<evidence type="ECO:0000313" key="4">
    <source>
        <dbReference type="Proteomes" id="UP000006238"/>
    </source>
</evidence>
<evidence type="ECO:0000256" key="1">
    <source>
        <dbReference type="HAMAP-Rule" id="MF_00226"/>
    </source>
</evidence>
<sequence length="415" mass="45336">MKAELISVGTEILLGNIVNTNAAYLSKQCASLGINVYAQSVVGDNDKRLGTLFKDAMSRSDVVILTGGLGPTEDDLTKETVCECMDVPLVRDVKAEENMVNILKGLSYTPSHNNYKQALVPKDSIILYNHNGTAPGAIIEKNGFTAILLPGPPIEMTAMFEEYVIPYLRSKTNDVLYSYTIKECGIGESLLETMLLDIIDNQTNPTVATYAKTSCSEVRITAKADSFEKAQNLVKPIAEEVIKRLGDNVYSTDEKENIEDALVRLLRKNNLTISVAESCTGGLTCSKIVNVGGASEVFKYGFITYANEAKMKLLGVSKDTLEKYTAVSEKTAREMACGAIKESGADVAVSITGYAGPYDSEDEPKGLVFIGCTNGKDTFCRQFRFNGNRQKIRESASVMALNMARLMIIQYEMEN</sequence>
<dbReference type="HOGENOM" id="CLU_030805_9_3_9"/>
<accession>D4RW47</accession>
<dbReference type="GeneID" id="98918543"/>
<dbReference type="Gene3D" id="3.90.950.20">
    <property type="entry name" value="CinA-like"/>
    <property type="match status" value="1"/>
</dbReference>
<dbReference type="NCBIfam" id="TIGR00177">
    <property type="entry name" value="molyb_syn"/>
    <property type="match status" value="1"/>
</dbReference>
<feature type="domain" description="MoaB/Mog" evidence="2">
    <location>
        <begin position="4"/>
        <end position="171"/>
    </location>
</feature>
<dbReference type="InterPro" id="IPR001453">
    <property type="entry name" value="MoaB/Mog_dom"/>
</dbReference>
<dbReference type="Gene3D" id="3.30.70.2860">
    <property type="match status" value="1"/>
</dbReference>
<dbReference type="SMART" id="SM00852">
    <property type="entry name" value="MoCF_biosynth"/>
    <property type="match status" value="1"/>
</dbReference>
<keyword evidence="4" id="KW-1185">Reference proteome</keyword>
<dbReference type="STRING" id="45851.BHV86_06650"/>
<dbReference type="PIRSF" id="PIRSF006728">
    <property type="entry name" value="CinA"/>
    <property type="match status" value="1"/>
</dbReference>
<dbReference type="SUPFAM" id="SSF142433">
    <property type="entry name" value="CinA-like"/>
    <property type="match status" value="1"/>
</dbReference>
<dbReference type="Proteomes" id="UP000006238">
    <property type="component" value="Unassembled WGS sequence"/>
</dbReference>
<dbReference type="PANTHER" id="PTHR13939:SF0">
    <property type="entry name" value="NMN AMIDOHYDROLASE-LIKE PROTEIN YFAY"/>
    <property type="match status" value="1"/>
</dbReference>
<dbReference type="InterPro" id="IPR008135">
    <property type="entry name" value="Competence-induced_CinA"/>
</dbReference>
<comment type="caution">
    <text evidence="3">The sequence shown here is derived from an EMBL/GenBank/DDBJ whole genome shotgun (WGS) entry which is preliminary data.</text>
</comment>
<dbReference type="NCBIfam" id="NF001813">
    <property type="entry name" value="PRK00549.1"/>
    <property type="match status" value="1"/>
</dbReference>
<dbReference type="NCBIfam" id="TIGR00199">
    <property type="entry name" value="PncC_domain"/>
    <property type="match status" value="1"/>
</dbReference>
<dbReference type="InterPro" id="IPR008136">
    <property type="entry name" value="CinA_C"/>
</dbReference>
<organism evidence="3 4">
    <name type="scientific">Eshraghiella crossota DSM 2876</name>
    <dbReference type="NCBI Taxonomy" id="511680"/>
    <lineage>
        <taxon>Bacteria</taxon>
        <taxon>Bacillati</taxon>
        <taxon>Bacillota</taxon>
        <taxon>Clostridia</taxon>
        <taxon>Lachnospirales</taxon>
        <taxon>Lachnospiraceae</taxon>
        <taxon>Eshraghiella</taxon>
    </lineage>
</organism>
<dbReference type="AlphaFoldDB" id="D4RW47"/>
<dbReference type="Pfam" id="PF00994">
    <property type="entry name" value="MoCF_biosynth"/>
    <property type="match status" value="1"/>
</dbReference>
<dbReference type="CDD" id="cd00885">
    <property type="entry name" value="cinA"/>
    <property type="match status" value="1"/>
</dbReference>
<dbReference type="InterPro" id="IPR050101">
    <property type="entry name" value="CinA"/>
</dbReference>
<dbReference type="Gene3D" id="3.40.980.10">
    <property type="entry name" value="MoaB/Mog-like domain"/>
    <property type="match status" value="1"/>
</dbReference>